<evidence type="ECO:0000313" key="2">
    <source>
        <dbReference type="EMBL" id="MDT9594442.1"/>
    </source>
</evidence>
<keyword evidence="1" id="KW-0472">Membrane</keyword>
<keyword evidence="1" id="KW-0812">Transmembrane</keyword>
<feature type="transmembrane region" description="Helical" evidence="1">
    <location>
        <begin position="125"/>
        <end position="143"/>
    </location>
</feature>
<name>A0ABU3PYX5_9ACTN</name>
<proteinExistence type="predicted"/>
<reference evidence="2 3" key="1">
    <citation type="submission" date="2023-08" db="EMBL/GenBank/DDBJ databases">
        <title>Nocardioides seae sp. nov., a bacterium isolated from a soil.</title>
        <authorList>
            <person name="Wang X."/>
        </authorList>
    </citation>
    <scope>NUCLEOTIDE SEQUENCE [LARGE SCALE GENOMIC DNA]</scope>
    <source>
        <strain evidence="2 3">YZH12</strain>
    </source>
</reference>
<dbReference type="RefSeq" id="WP_315734203.1">
    <property type="nucleotide sequence ID" value="NZ_JAVYII010000006.1"/>
</dbReference>
<evidence type="ECO:0000256" key="1">
    <source>
        <dbReference type="SAM" id="Phobius"/>
    </source>
</evidence>
<comment type="caution">
    <text evidence="2">The sequence shown here is derived from an EMBL/GenBank/DDBJ whole genome shotgun (WGS) entry which is preliminary data.</text>
</comment>
<accession>A0ABU3PYX5</accession>
<sequence>MGFWAATLACLGLVVALFGMGVGVVLHDDLRAHLTGRTHEVVATVDERVDGPTRCGRRSVGVRRHYDVTWTADGAVQEGRYSSCRGLLRPGTELTVWVPDDGEHAVLVDGRVRVRTDPPWDTYRWAVWLPAGLGALGALAGFLRRRDRDVPHLVDEAAGGSAPPR</sequence>
<protein>
    <recommendedName>
        <fullName evidence="4">DUF3592 domain-containing protein</fullName>
    </recommendedName>
</protein>
<keyword evidence="1" id="KW-1133">Transmembrane helix</keyword>
<gene>
    <name evidence="2" type="ORF">RDV89_15265</name>
</gene>
<keyword evidence="3" id="KW-1185">Reference proteome</keyword>
<dbReference type="Proteomes" id="UP001268542">
    <property type="component" value="Unassembled WGS sequence"/>
</dbReference>
<organism evidence="2 3">
    <name type="scientific">Nocardioides imazamoxiresistens</name>
    <dbReference type="NCBI Taxonomy" id="3231893"/>
    <lineage>
        <taxon>Bacteria</taxon>
        <taxon>Bacillati</taxon>
        <taxon>Actinomycetota</taxon>
        <taxon>Actinomycetes</taxon>
        <taxon>Propionibacteriales</taxon>
        <taxon>Nocardioidaceae</taxon>
        <taxon>Nocardioides</taxon>
    </lineage>
</organism>
<dbReference type="EMBL" id="JAVYII010000006">
    <property type="protein sequence ID" value="MDT9594442.1"/>
    <property type="molecule type" value="Genomic_DNA"/>
</dbReference>
<evidence type="ECO:0000313" key="3">
    <source>
        <dbReference type="Proteomes" id="UP001268542"/>
    </source>
</evidence>
<evidence type="ECO:0008006" key="4">
    <source>
        <dbReference type="Google" id="ProtNLM"/>
    </source>
</evidence>